<keyword evidence="5" id="KW-1185">Reference proteome</keyword>
<proteinExistence type="predicted"/>
<accession>A0A8H7REN7</accession>
<dbReference type="AlphaFoldDB" id="A0A8H7REN7"/>
<keyword evidence="1" id="KW-0540">Nuclease</keyword>
<keyword evidence="3" id="KW-0269">Exonuclease</keyword>
<comment type="caution">
    <text evidence="4">The sequence shown here is derived from an EMBL/GenBank/DDBJ whole genome shotgun (WGS) entry which is preliminary data.</text>
</comment>
<dbReference type="PANTHER" id="PTHR23240">
    <property type="entry name" value="DNA CROSS-LINK REPAIR PROTEIN PSO2/SNM1-RELATED"/>
    <property type="match status" value="1"/>
</dbReference>
<evidence type="ECO:0000256" key="2">
    <source>
        <dbReference type="ARBA" id="ARBA00022801"/>
    </source>
</evidence>
<evidence type="ECO:0008006" key="6">
    <source>
        <dbReference type="Google" id="ProtNLM"/>
    </source>
</evidence>
<dbReference type="GO" id="GO:0035312">
    <property type="term" value="F:5'-3' DNA exonuclease activity"/>
    <property type="evidence" value="ECO:0007669"/>
    <property type="project" value="TreeGrafter"/>
</dbReference>
<feature type="non-terminal residue" evidence="4">
    <location>
        <position position="1"/>
    </location>
</feature>
<evidence type="ECO:0000256" key="1">
    <source>
        <dbReference type="ARBA" id="ARBA00022722"/>
    </source>
</evidence>
<dbReference type="OrthoDB" id="5561659at2759"/>
<dbReference type="EMBL" id="JAEPRD010000020">
    <property type="protein sequence ID" value="KAG2208318.1"/>
    <property type="molecule type" value="Genomic_DNA"/>
</dbReference>
<evidence type="ECO:0000256" key="3">
    <source>
        <dbReference type="ARBA" id="ARBA00022839"/>
    </source>
</evidence>
<protein>
    <recommendedName>
        <fullName evidence="6">Artemis</fullName>
    </recommendedName>
</protein>
<name>A0A8H7REN7_9FUNG</name>
<dbReference type="GO" id="GO:0000723">
    <property type="term" value="P:telomere maintenance"/>
    <property type="evidence" value="ECO:0007669"/>
    <property type="project" value="TreeGrafter"/>
</dbReference>
<reference evidence="4" key="1">
    <citation type="submission" date="2020-12" db="EMBL/GenBank/DDBJ databases">
        <title>Metabolic potential, ecology and presence of endohyphal bacteria is reflected in genomic diversity of Mucoromycotina.</title>
        <authorList>
            <person name="Muszewska A."/>
            <person name="Okrasinska A."/>
            <person name="Steczkiewicz K."/>
            <person name="Drgas O."/>
            <person name="Orlowska M."/>
            <person name="Perlinska-Lenart U."/>
            <person name="Aleksandrzak-Piekarczyk T."/>
            <person name="Szatraj K."/>
            <person name="Zielenkiewicz U."/>
            <person name="Pilsyk S."/>
            <person name="Malc E."/>
            <person name="Mieczkowski P."/>
            <person name="Kruszewska J.S."/>
            <person name="Biernat P."/>
            <person name="Pawlowska J."/>
        </authorList>
    </citation>
    <scope>NUCLEOTIDE SEQUENCE</scope>
    <source>
        <strain evidence="4">WA0000017839</strain>
    </source>
</reference>
<keyword evidence="2" id="KW-0378">Hydrolase</keyword>
<organism evidence="4 5">
    <name type="scientific">Mucor saturninus</name>
    <dbReference type="NCBI Taxonomy" id="64648"/>
    <lineage>
        <taxon>Eukaryota</taxon>
        <taxon>Fungi</taxon>
        <taxon>Fungi incertae sedis</taxon>
        <taxon>Mucoromycota</taxon>
        <taxon>Mucoromycotina</taxon>
        <taxon>Mucoromycetes</taxon>
        <taxon>Mucorales</taxon>
        <taxon>Mucorineae</taxon>
        <taxon>Mucoraceae</taxon>
        <taxon>Mucor</taxon>
    </lineage>
</organism>
<dbReference type="GO" id="GO:0006303">
    <property type="term" value="P:double-strand break repair via nonhomologous end joining"/>
    <property type="evidence" value="ECO:0007669"/>
    <property type="project" value="TreeGrafter"/>
</dbReference>
<dbReference type="Gene3D" id="3.60.15.10">
    <property type="entry name" value="Ribonuclease Z/Hydroxyacylglutathione hydrolase-like"/>
    <property type="match status" value="1"/>
</dbReference>
<dbReference type="PANTHER" id="PTHR23240:SF8">
    <property type="entry name" value="PROTEIN ARTEMIS"/>
    <property type="match status" value="1"/>
</dbReference>
<dbReference type="InterPro" id="IPR036866">
    <property type="entry name" value="RibonucZ/Hydroxyglut_hydro"/>
</dbReference>
<dbReference type="SUPFAM" id="SSF56281">
    <property type="entry name" value="Metallo-hydrolase/oxidoreductase"/>
    <property type="match status" value="1"/>
</dbReference>
<dbReference type="GO" id="GO:0003684">
    <property type="term" value="F:damaged DNA binding"/>
    <property type="evidence" value="ECO:0007669"/>
    <property type="project" value="TreeGrafter"/>
</dbReference>
<dbReference type="Gene3D" id="3.40.50.12650">
    <property type="match status" value="1"/>
</dbReference>
<evidence type="ECO:0000313" key="5">
    <source>
        <dbReference type="Proteomes" id="UP000603453"/>
    </source>
</evidence>
<dbReference type="GO" id="GO:0036297">
    <property type="term" value="P:interstrand cross-link repair"/>
    <property type="evidence" value="ECO:0007669"/>
    <property type="project" value="TreeGrafter"/>
</dbReference>
<dbReference type="Pfam" id="PF23023">
    <property type="entry name" value="Anti-Pycsar_Apyc1"/>
    <property type="match status" value="1"/>
</dbReference>
<evidence type="ECO:0000313" key="4">
    <source>
        <dbReference type="EMBL" id="KAG2208318.1"/>
    </source>
</evidence>
<dbReference type="Proteomes" id="UP000603453">
    <property type="component" value="Unassembled WGS sequence"/>
</dbReference>
<sequence>MSTFHGRIKEYPTLSIDHFITTDTPKHYILSHVHKDHTQGLENINFNQSIYCTEQTALLLPLLENRTTKQLMYKHLKQYLIPIPYHQPMTITADTTIKFTFLPANHCPGAALILVEGKNGTVLYTGDMRAEPDFVKAELDCLQSYRIKNLYMDTTCCYSDKRNFISKTQSINILVNLIKSYPVTHHMYLDCWTVGYEEMWISITENFGQKIHVSQQRYNMFCHANSLFDDILTTDPKTRFHSCHWDQECYIHEEYTISIHPTPNKNTKAFPHSPFRRLLNSDLPWDCEPLQRMILPFSTHSSLSEIVFFHKFIKPSEFTPCVVRGGWKTLDQMRLLLSQEGCTLDTPPSLDVEPVLHDQQGTCQLRSSMDQQSSDQSSINYLSPCNSLCTTTPYTPIILFLPPTQDHVLVTPSIHRQPSLSESEPDNEPFITKENTYKLLKSMKRLQKKRRLGSKNNPIP</sequence>
<gene>
    <name evidence="4" type="ORF">INT47_006174</name>
</gene>